<name>A0A1G7RN46_9PROT</name>
<dbReference type="PANTHER" id="PTHR12788:SF10">
    <property type="entry name" value="PROTEIN-TYROSINE SULFOTRANSFERASE"/>
    <property type="match status" value="1"/>
</dbReference>
<dbReference type="AlphaFoldDB" id="A0A1G7RN46"/>
<keyword evidence="1 2" id="KW-0808">Transferase</keyword>
<gene>
    <name evidence="2" type="ORF">SAMN05216241_105182</name>
</gene>
<dbReference type="SUPFAM" id="SSF48452">
    <property type="entry name" value="TPR-like"/>
    <property type="match status" value="1"/>
</dbReference>
<accession>A0A1G7RN46</accession>
<dbReference type="SUPFAM" id="SSF52540">
    <property type="entry name" value="P-loop containing nucleoside triphosphate hydrolases"/>
    <property type="match status" value="1"/>
</dbReference>
<dbReference type="GO" id="GO:0008476">
    <property type="term" value="F:protein-tyrosine sulfotransferase activity"/>
    <property type="evidence" value="ECO:0007669"/>
    <property type="project" value="InterPro"/>
</dbReference>
<sequence length="566" mass="61416">MDANHVDAAGRTRRSLAAFAEHSEAWRLRAHARTAGTASAWRELADTLARRARPKGALIAYTRAARRDPIEVRARHAAAELHREADDPAAAKPLYHAILAINPHDPDACARLGAILAEESMAHAVPAEGYLRRAHHLGAEPREALVPLCRLLAAQERDREIVQLTAGHTDTATVDQRLQAQAALGDLDGAADTACAALRAHPHHPVAWYNLAALRRYTRAPAEATRDHGGDALACVREKAERSTGELREAYAFALAGMLEGEGRFADAWAWYETANASVHARLGSDVAAVEDAETRTLRTFTASTLDRLGRAGIRTSGAVPIFIVGMPRSGTTLVERLLAAHDAVAPLGERADLVEARDHAPVIGDGRDLPWPERAAVVSPLTTGATAGSYIKRVNALTPPATRFAVDKHLANSRLIGLIAAALPQARIVHVRRDPRDIMASCFTARFHRGLSWSFDLDDIARRQASHDRLMAHWRRVLPPARLLEVRYEALVREPDRVGRDIADFCGFTWNPGAAGGHAATAAPVRTSSVRQVRDAISERSVGRWRRFPGLAARFGQDALSPDGA</sequence>
<dbReference type="Pfam" id="PF13469">
    <property type="entry name" value="Sulfotransfer_3"/>
    <property type="match status" value="1"/>
</dbReference>
<dbReference type="InterPro" id="IPR026634">
    <property type="entry name" value="TPST-like"/>
</dbReference>
<dbReference type="EMBL" id="FNCE01000005">
    <property type="protein sequence ID" value="SDG11609.1"/>
    <property type="molecule type" value="Genomic_DNA"/>
</dbReference>
<dbReference type="Gene3D" id="3.40.50.300">
    <property type="entry name" value="P-loop containing nucleotide triphosphate hydrolases"/>
    <property type="match status" value="1"/>
</dbReference>
<proteinExistence type="predicted"/>
<evidence type="ECO:0000313" key="3">
    <source>
        <dbReference type="Proteomes" id="UP000199415"/>
    </source>
</evidence>
<protein>
    <submittedName>
        <fullName evidence="2">Sulfotransferase family protein</fullName>
    </submittedName>
</protein>
<reference evidence="2 3" key="1">
    <citation type="submission" date="2016-10" db="EMBL/GenBank/DDBJ databases">
        <authorList>
            <person name="de Groot N.N."/>
        </authorList>
    </citation>
    <scope>NUCLEOTIDE SEQUENCE [LARGE SCALE GENOMIC DNA]</scope>
    <source>
        <strain evidence="2 3">DSM 25584</strain>
    </source>
</reference>
<organism evidence="2 3">
    <name type="scientific">Limimonas halophila</name>
    <dbReference type="NCBI Taxonomy" id="1082479"/>
    <lineage>
        <taxon>Bacteria</taxon>
        <taxon>Pseudomonadati</taxon>
        <taxon>Pseudomonadota</taxon>
        <taxon>Alphaproteobacteria</taxon>
        <taxon>Rhodospirillales</taxon>
        <taxon>Rhodovibrionaceae</taxon>
        <taxon>Limimonas</taxon>
    </lineage>
</organism>
<dbReference type="STRING" id="1082479.SAMN05216241_105182"/>
<dbReference type="InterPro" id="IPR027417">
    <property type="entry name" value="P-loop_NTPase"/>
</dbReference>
<evidence type="ECO:0000313" key="2">
    <source>
        <dbReference type="EMBL" id="SDG11609.1"/>
    </source>
</evidence>
<keyword evidence="3" id="KW-1185">Reference proteome</keyword>
<dbReference type="RefSeq" id="WP_143006211.1">
    <property type="nucleotide sequence ID" value="NZ_FNCE01000005.1"/>
</dbReference>
<dbReference type="InterPro" id="IPR011990">
    <property type="entry name" value="TPR-like_helical_dom_sf"/>
</dbReference>
<dbReference type="OrthoDB" id="9800698at2"/>
<evidence type="ECO:0000256" key="1">
    <source>
        <dbReference type="ARBA" id="ARBA00022679"/>
    </source>
</evidence>
<dbReference type="Gene3D" id="1.25.40.10">
    <property type="entry name" value="Tetratricopeptide repeat domain"/>
    <property type="match status" value="2"/>
</dbReference>
<dbReference type="Proteomes" id="UP000199415">
    <property type="component" value="Unassembled WGS sequence"/>
</dbReference>
<dbReference type="PANTHER" id="PTHR12788">
    <property type="entry name" value="PROTEIN-TYROSINE SULFOTRANSFERASE 2"/>
    <property type="match status" value="1"/>
</dbReference>